<keyword evidence="4" id="KW-1185">Reference proteome</keyword>
<reference evidence="1 4" key="1">
    <citation type="submission" date="2016-10" db="EMBL/GenBank/DDBJ databases">
        <title>Methanohalophilus halophilus.</title>
        <authorList>
            <person name="L'haridon S."/>
        </authorList>
    </citation>
    <scope>NUCLEOTIDE SEQUENCE [LARGE SCALE GENOMIC DNA]</scope>
    <source>
        <strain evidence="1 4">Z-7982</strain>
    </source>
</reference>
<gene>
    <name evidence="1" type="ORF">BHR79_08655</name>
    <name evidence="2" type="ORF">EFE40_06620</name>
    <name evidence="3" type="ORF">SAMN04515625_0639</name>
</gene>
<dbReference type="STRING" id="2177.BHR79_08655"/>
<name>A0A1L3Q434_9EURY</name>
<evidence type="ECO:0000313" key="4">
    <source>
        <dbReference type="Proteomes" id="UP000186879"/>
    </source>
</evidence>
<dbReference type="RefSeq" id="WP_072360989.1">
    <property type="nucleotide sequence ID" value="NZ_CP017921.1"/>
</dbReference>
<proteinExistence type="predicted"/>
<accession>A0A1L3Q434</accession>
<reference evidence="2 6" key="3">
    <citation type="submission" date="2018-10" db="EMBL/GenBank/DDBJ databases">
        <title>Cultivation of a novel Methanohalophilus strain from Kebrit Deep of the Red Sea and a genomic comparison of members of the genus Methanohalophilus.</title>
        <authorList>
            <person name="Guan Y."/>
            <person name="Ngugi D.K."/>
            <person name="Stingl U."/>
        </authorList>
    </citation>
    <scope>NUCLEOTIDE SEQUENCE [LARGE SCALE GENOMIC DNA]</scope>
    <source>
        <strain evidence="2 6">DSM 3094</strain>
    </source>
</reference>
<dbReference type="OrthoDB" id="140771at2157"/>
<dbReference type="KEGG" id="mhaz:BHR79_08655"/>
<protein>
    <submittedName>
        <fullName evidence="1">Uncharacterized protein</fullName>
    </submittedName>
</protein>
<dbReference type="EMBL" id="CP017921">
    <property type="protein sequence ID" value="APH39541.1"/>
    <property type="molecule type" value="Genomic_DNA"/>
</dbReference>
<organism evidence="1 4">
    <name type="scientific">Methanohalophilus halophilus</name>
    <dbReference type="NCBI Taxonomy" id="2177"/>
    <lineage>
        <taxon>Archaea</taxon>
        <taxon>Methanobacteriati</taxon>
        <taxon>Methanobacteriota</taxon>
        <taxon>Stenosarchaea group</taxon>
        <taxon>Methanomicrobia</taxon>
        <taxon>Methanosarcinales</taxon>
        <taxon>Methanosarcinaceae</taxon>
        <taxon>Methanohalophilus</taxon>
    </lineage>
</organism>
<dbReference type="Proteomes" id="UP000267921">
    <property type="component" value="Unassembled WGS sequence"/>
</dbReference>
<evidence type="ECO:0000313" key="1">
    <source>
        <dbReference type="EMBL" id="APH39541.1"/>
    </source>
</evidence>
<sequence length="73" mass="8287">MSELSKETIVSEMMETNEKNPVGHALKMLTDFSVETKRGTVNGKAGDYIVKRNNGTVSVLKSSMFFRKYRVLR</sequence>
<dbReference type="AlphaFoldDB" id="A0A1L3Q434"/>
<evidence type="ECO:0000313" key="2">
    <source>
        <dbReference type="EMBL" id="RNI09126.1"/>
    </source>
</evidence>
<reference evidence="3 5" key="2">
    <citation type="submission" date="2016-10" db="EMBL/GenBank/DDBJ databases">
        <authorList>
            <person name="de Groot N.N."/>
        </authorList>
    </citation>
    <scope>NUCLEOTIDE SEQUENCE [LARGE SCALE GENOMIC DNA]</scope>
    <source>
        <strain evidence="3 5">Z-7982</strain>
    </source>
</reference>
<dbReference type="Proteomes" id="UP000198669">
    <property type="component" value="Unassembled WGS sequence"/>
</dbReference>
<evidence type="ECO:0000313" key="3">
    <source>
        <dbReference type="EMBL" id="SDW30025.1"/>
    </source>
</evidence>
<evidence type="ECO:0000313" key="5">
    <source>
        <dbReference type="Proteomes" id="UP000198669"/>
    </source>
</evidence>
<dbReference type="GeneID" id="30583833"/>
<dbReference type="EMBL" id="RJJG01000004">
    <property type="protein sequence ID" value="RNI09126.1"/>
    <property type="molecule type" value="Genomic_DNA"/>
</dbReference>
<dbReference type="Proteomes" id="UP000186879">
    <property type="component" value="Chromosome"/>
</dbReference>
<evidence type="ECO:0000313" key="6">
    <source>
        <dbReference type="Proteomes" id="UP000267921"/>
    </source>
</evidence>
<dbReference type="EMBL" id="FNMU01000002">
    <property type="protein sequence ID" value="SDW30025.1"/>
    <property type="molecule type" value="Genomic_DNA"/>
</dbReference>